<dbReference type="InterPro" id="IPR021508">
    <property type="entry name" value="Gp17-like"/>
</dbReference>
<sequence>MTSPTYELQGAIVQRLKNDPALSAMIGGRVYDDIPRSNGQVSATFPFVSFGPVDETSDDATCITGFEISIQLDVWSRAQGFPECRQIIDLVRRALLKEELELTVNSLVDFTHRQTMTLRDPDGITSHGVLNFVALVEQA</sequence>
<reference evidence="2" key="1">
    <citation type="submission" date="2017-12" db="EMBL/GenBank/DDBJ databases">
        <authorList>
            <person name="Diaz M."/>
        </authorList>
    </citation>
    <scope>NUCLEOTIDE SEQUENCE [LARGE SCALE GENOMIC DNA]</scope>
    <source>
        <strain evidence="2">FI11154</strain>
    </source>
</reference>
<organism evidence="1 2">
    <name type="scientific">Ochrobactrum soli</name>
    <dbReference type="NCBI Taxonomy" id="2448455"/>
    <lineage>
        <taxon>Bacteria</taxon>
        <taxon>Pseudomonadati</taxon>
        <taxon>Pseudomonadota</taxon>
        <taxon>Alphaproteobacteria</taxon>
        <taxon>Hyphomicrobiales</taxon>
        <taxon>Brucellaceae</taxon>
        <taxon>Brucella/Ochrobactrum group</taxon>
        <taxon>Ochrobactrum</taxon>
    </lineage>
</organism>
<accession>A0A2P9HI29</accession>
<gene>
    <name evidence="1" type="ORF">OHAE_3372</name>
</gene>
<dbReference type="Proteomes" id="UP000246073">
    <property type="component" value="Unassembled WGS sequence"/>
</dbReference>
<evidence type="ECO:0000313" key="1">
    <source>
        <dbReference type="EMBL" id="SPL63440.1"/>
    </source>
</evidence>
<protein>
    <submittedName>
        <fullName evidence="1">Phage protein</fullName>
    </submittedName>
</protein>
<dbReference type="Gene3D" id="3.30.2000.30">
    <property type="match status" value="1"/>
</dbReference>
<dbReference type="InterPro" id="IPR053745">
    <property type="entry name" value="Viral_Tail_Comp_sf"/>
</dbReference>
<dbReference type="RefSeq" id="WP_109367363.1">
    <property type="nucleotide sequence ID" value="NZ_OOFM01000004.1"/>
</dbReference>
<name>A0A2P9HI29_9HYPH</name>
<evidence type="ECO:0000313" key="2">
    <source>
        <dbReference type="Proteomes" id="UP000246073"/>
    </source>
</evidence>
<dbReference type="EMBL" id="OOFM01000004">
    <property type="protein sequence ID" value="SPL63440.1"/>
    <property type="molecule type" value="Genomic_DNA"/>
</dbReference>
<dbReference type="Pfam" id="PF11367">
    <property type="entry name" value="Tail_completion_gp17"/>
    <property type="match status" value="1"/>
</dbReference>
<dbReference type="AlphaFoldDB" id="A0A2P9HI29"/>
<proteinExistence type="predicted"/>